<keyword evidence="1" id="KW-0732">Signal</keyword>
<dbReference type="RefSeq" id="XP_070899207.1">
    <property type="nucleotide sequence ID" value="XM_071040192.1"/>
</dbReference>
<keyword evidence="3" id="KW-1185">Reference proteome</keyword>
<feature type="chain" id="PRO_5045636165" description="Secreted protein" evidence="1">
    <location>
        <begin position="27"/>
        <end position="81"/>
    </location>
</feature>
<accession>A0ABR4KCW4</accession>
<proteinExistence type="predicted"/>
<comment type="caution">
    <text evidence="2">The sequence shown here is derived from an EMBL/GenBank/DDBJ whole genome shotgun (WGS) entry which is preliminary data.</text>
</comment>
<evidence type="ECO:0000313" key="3">
    <source>
        <dbReference type="Proteomes" id="UP001610444"/>
    </source>
</evidence>
<dbReference type="GeneID" id="98155356"/>
<name>A0ABR4KCW4_9EURO</name>
<evidence type="ECO:0000256" key="1">
    <source>
        <dbReference type="SAM" id="SignalP"/>
    </source>
</evidence>
<feature type="signal peptide" evidence="1">
    <location>
        <begin position="1"/>
        <end position="26"/>
    </location>
</feature>
<reference evidence="2 3" key="1">
    <citation type="submission" date="2024-07" db="EMBL/GenBank/DDBJ databases">
        <title>Section-level genome sequencing and comparative genomics of Aspergillus sections Usti and Cavernicolus.</title>
        <authorList>
            <consortium name="Lawrence Berkeley National Laboratory"/>
            <person name="Nybo J.L."/>
            <person name="Vesth T.C."/>
            <person name="Theobald S."/>
            <person name="Frisvad J.C."/>
            <person name="Larsen T.O."/>
            <person name="Kjaerboelling I."/>
            <person name="Rothschild-Mancinelli K."/>
            <person name="Lyhne E.K."/>
            <person name="Kogle M.E."/>
            <person name="Barry K."/>
            <person name="Clum A."/>
            <person name="Na H."/>
            <person name="Ledsgaard L."/>
            <person name="Lin J."/>
            <person name="Lipzen A."/>
            <person name="Kuo A."/>
            <person name="Riley R."/>
            <person name="Mondo S."/>
            <person name="LaButti K."/>
            <person name="Haridas S."/>
            <person name="Pangalinan J."/>
            <person name="Salamov A.A."/>
            <person name="Simmons B.A."/>
            <person name="Magnuson J.K."/>
            <person name="Chen J."/>
            <person name="Drula E."/>
            <person name="Henrissat B."/>
            <person name="Wiebenga A."/>
            <person name="Lubbers R.J."/>
            <person name="Gomes A.C."/>
            <person name="Macurrencykelacurrency M.R."/>
            <person name="Stajich J."/>
            <person name="Grigoriev I.V."/>
            <person name="Mortensen U.H."/>
            <person name="De vries R.P."/>
            <person name="Baker S.E."/>
            <person name="Andersen M.R."/>
        </authorList>
    </citation>
    <scope>NUCLEOTIDE SEQUENCE [LARGE SCALE GENOMIC DNA]</scope>
    <source>
        <strain evidence="2 3">CBS 756.74</strain>
    </source>
</reference>
<evidence type="ECO:0008006" key="4">
    <source>
        <dbReference type="Google" id="ProtNLM"/>
    </source>
</evidence>
<sequence>MPGADLICLAVLRSISILLLAGSSLGLKPNSLIICSSFCFERRYYCLPHLSEASCKFHKSHTSGVKHRFTLISSAWLISLF</sequence>
<evidence type="ECO:0000313" key="2">
    <source>
        <dbReference type="EMBL" id="KAL2850125.1"/>
    </source>
</evidence>
<protein>
    <recommendedName>
        <fullName evidence="4">Secreted protein</fullName>
    </recommendedName>
</protein>
<dbReference type="Proteomes" id="UP001610444">
    <property type="component" value="Unassembled WGS sequence"/>
</dbReference>
<gene>
    <name evidence="2" type="ORF">BJX68DRAFT_237398</name>
</gene>
<dbReference type="EMBL" id="JBFXLR010000021">
    <property type="protein sequence ID" value="KAL2850125.1"/>
    <property type="molecule type" value="Genomic_DNA"/>
</dbReference>
<organism evidence="2 3">
    <name type="scientific">Aspergillus pseudodeflectus</name>
    <dbReference type="NCBI Taxonomy" id="176178"/>
    <lineage>
        <taxon>Eukaryota</taxon>
        <taxon>Fungi</taxon>
        <taxon>Dikarya</taxon>
        <taxon>Ascomycota</taxon>
        <taxon>Pezizomycotina</taxon>
        <taxon>Eurotiomycetes</taxon>
        <taxon>Eurotiomycetidae</taxon>
        <taxon>Eurotiales</taxon>
        <taxon>Aspergillaceae</taxon>
        <taxon>Aspergillus</taxon>
        <taxon>Aspergillus subgen. Nidulantes</taxon>
    </lineage>
</organism>